<dbReference type="KEGG" id="dhy:DESAM_20927"/>
<name>L0R8X8_9BACT</name>
<reference evidence="1 2" key="1">
    <citation type="submission" date="2012-10" db="EMBL/GenBank/DDBJ databases">
        <authorList>
            <person name="Genoscope - CEA"/>
        </authorList>
    </citation>
    <scope>NUCLEOTIDE SEQUENCE [LARGE SCALE GENOMIC DNA]</scope>
    <source>
        <strain evidence="2">AM13 / DSM 14728</strain>
    </source>
</reference>
<dbReference type="HOGENOM" id="CLU_2971988_0_0_7"/>
<dbReference type="InterPro" id="IPR036514">
    <property type="entry name" value="SGNH_hydro_sf"/>
</dbReference>
<gene>
    <name evidence="1" type="ORF">DESAM_20927</name>
</gene>
<evidence type="ECO:0008006" key="3">
    <source>
        <dbReference type="Google" id="ProtNLM"/>
    </source>
</evidence>
<accession>L0R8X8</accession>
<dbReference type="EMBL" id="FO203522">
    <property type="protein sequence ID" value="CCO23214.1"/>
    <property type="molecule type" value="Genomic_DNA"/>
</dbReference>
<dbReference type="SUPFAM" id="SSF52266">
    <property type="entry name" value="SGNH hydrolase"/>
    <property type="match status" value="1"/>
</dbReference>
<keyword evidence="2" id="KW-1185">Reference proteome</keyword>
<protein>
    <recommendedName>
        <fullName evidence="3">SGNH hydrolase-type esterase domain-containing protein</fullName>
    </recommendedName>
</protein>
<proteinExistence type="predicted"/>
<dbReference type="GO" id="GO:0016788">
    <property type="term" value="F:hydrolase activity, acting on ester bonds"/>
    <property type="evidence" value="ECO:0007669"/>
    <property type="project" value="UniProtKB-ARBA"/>
</dbReference>
<evidence type="ECO:0000313" key="2">
    <source>
        <dbReference type="Proteomes" id="UP000010808"/>
    </source>
</evidence>
<dbReference type="Gene3D" id="3.40.50.1110">
    <property type="entry name" value="SGNH hydrolase"/>
    <property type="match status" value="1"/>
</dbReference>
<evidence type="ECO:0000313" key="1">
    <source>
        <dbReference type="EMBL" id="CCO23214.1"/>
    </source>
</evidence>
<organism evidence="1 2">
    <name type="scientific">Maridesulfovibrio hydrothermalis AM13 = DSM 14728</name>
    <dbReference type="NCBI Taxonomy" id="1121451"/>
    <lineage>
        <taxon>Bacteria</taxon>
        <taxon>Pseudomonadati</taxon>
        <taxon>Thermodesulfobacteriota</taxon>
        <taxon>Desulfovibrionia</taxon>
        <taxon>Desulfovibrionales</taxon>
        <taxon>Desulfovibrionaceae</taxon>
        <taxon>Maridesulfovibrio</taxon>
    </lineage>
</organism>
<sequence>MADTIEYVEYVDAWPTMITKETSQLNPLFTLDGVHLSHEGYMNYASSVLAPIFKQIKN</sequence>
<dbReference type="Proteomes" id="UP000010808">
    <property type="component" value="Chromosome"/>
</dbReference>
<dbReference type="AlphaFoldDB" id="L0R8X8"/>